<dbReference type="GO" id="GO:0005829">
    <property type="term" value="C:cytosol"/>
    <property type="evidence" value="ECO:0007669"/>
    <property type="project" value="TreeGrafter"/>
</dbReference>
<dbReference type="InterPro" id="IPR017583">
    <property type="entry name" value="Tagatose/fructose_Pkinase"/>
</dbReference>
<evidence type="ECO:0000256" key="6">
    <source>
        <dbReference type="PIRNR" id="PIRNR000535"/>
    </source>
</evidence>
<name>A0A345YCD2_9SPHN</name>
<organism evidence="8 9">
    <name type="scientific">Erythrobacter aureus</name>
    <dbReference type="NCBI Taxonomy" id="2182384"/>
    <lineage>
        <taxon>Bacteria</taxon>
        <taxon>Pseudomonadati</taxon>
        <taxon>Pseudomonadota</taxon>
        <taxon>Alphaproteobacteria</taxon>
        <taxon>Sphingomonadales</taxon>
        <taxon>Erythrobacteraceae</taxon>
        <taxon>Erythrobacter/Porphyrobacter group</taxon>
        <taxon>Erythrobacter</taxon>
    </lineage>
</organism>
<keyword evidence="2 6" id="KW-0808">Transferase</keyword>
<dbReference type="AlphaFoldDB" id="A0A345YCD2"/>
<keyword evidence="9" id="KW-1185">Reference proteome</keyword>
<dbReference type="PROSITE" id="PS00583">
    <property type="entry name" value="PFKB_KINASES_1"/>
    <property type="match status" value="1"/>
</dbReference>
<dbReference type="CDD" id="cd01164">
    <property type="entry name" value="FruK_PfkB_like"/>
    <property type="match status" value="1"/>
</dbReference>
<dbReference type="GO" id="GO:0005524">
    <property type="term" value="F:ATP binding"/>
    <property type="evidence" value="ECO:0007669"/>
    <property type="project" value="UniProtKB-KW"/>
</dbReference>
<dbReference type="RefSeq" id="WP_115415771.1">
    <property type="nucleotide sequence ID" value="NZ_CP031357.1"/>
</dbReference>
<evidence type="ECO:0000256" key="1">
    <source>
        <dbReference type="ARBA" id="ARBA00010688"/>
    </source>
</evidence>
<dbReference type="PANTHER" id="PTHR46566:SF2">
    <property type="entry name" value="ATP-DEPENDENT 6-PHOSPHOFRUCTOKINASE ISOZYME 2"/>
    <property type="match status" value="1"/>
</dbReference>
<keyword evidence="4 8" id="KW-0418">Kinase</keyword>
<evidence type="ECO:0000259" key="7">
    <source>
        <dbReference type="Pfam" id="PF00294"/>
    </source>
</evidence>
<comment type="similarity">
    <text evidence="1 6">Belongs to the carbohydrate kinase PfkB family.</text>
</comment>
<evidence type="ECO:0000256" key="5">
    <source>
        <dbReference type="ARBA" id="ARBA00022840"/>
    </source>
</evidence>
<dbReference type="Pfam" id="PF00294">
    <property type="entry name" value="PfkB"/>
    <property type="match status" value="1"/>
</dbReference>
<sequence length="310" mass="32819">MMDIGTLTLNPTIDVACEVEQVIPMRKMRTQNERYDPGGGGINVARVFVRLGGNARCYYLSGGATGVAFDGLLDLHQLVRSPIRIAGATRVSTAVHECNTGQEFRFVPGGPEVTEEEWTECLSILQRSRHDFLVASGSLPRGVPSDFYARVAAIAAKNDVRFVLDTSGEALAAGIEGGGVHLAKPSLGEFRALIGHDLPDDTAIAEAATELVRTKKVDYLAITMAERGALLASREGVLRLPAITVETKSAVGAGDSFLAAMVHALAAGKEPGIAFRFGLAAGAAAVLTPGTDLCRIEDVQRLFERSIADS</sequence>
<dbReference type="InterPro" id="IPR002173">
    <property type="entry name" value="Carboh/pur_kinase_PfkB_CS"/>
</dbReference>
<evidence type="ECO:0000313" key="9">
    <source>
        <dbReference type="Proteomes" id="UP000254508"/>
    </source>
</evidence>
<reference evidence="9" key="1">
    <citation type="submission" date="2018-07" db="EMBL/GenBank/DDBJ databases">
        <title>Genome sequence of Erythrobacter strain YH-07, an antagonistic bacterium isolated from Yellow Sea.</title>
        <authorList>
            <person name="Tang T."/>
            <person name="Liu Q."/>
            <person name="Sun X."/>
        </authorList>
    </citation>
    <scope>NUCLEOTIDE SEQUENCE [LARGE SCALE GENOMIC DNA]</scope>
    <source>
        <strain evidence="9">YH-07</strain>
    </source>
</reference>
<keyword evidence="5" id="KW-0067">ATP-binding</keyword>
<gene>
    <name evidence="8" type="ORF">DVR09_03895</name>
</gene>
<dbReference type="EMBL" id="CP031357">
    <property type="protein sequence ID" value="AXK41584.1"/>
    <property type="molecule type" value="Genomic_DNA"/>
</dbReference>
<protein>
    <recommendedName>
        <fullName evidence="6">Phosphofructokinase</fullName>
    </recommendedName>
</protein>
<dbReference type="Proteomes" id="UP000254508">
    <property type="component" value="Chromosome"/>
</dbReference>
<dbReference type="PIRSF" id="PIRSF000535">
    <property type="entry name" value="1PFK/6PFK/LacC"/>
    <property type="match status" value="1"/>
</dbReference>
<dbReference type="PANTHER" id="PTHR46566">
    <property type="entry name" value="1-PHOSPHOFRUCTOKINASE-RELATED"/>
    <property type="match status" value="1"/>
</dbReference>
<dbReference type="NCBIfam" id="TIGR03168">
    <property type="entry name" value="1-PFK"/>
    <property type="match status" value="1"/>
</dbReference>
<evidence type="ECO:0000313" key="8">
    <source>
        <dbReference type="EMBL" id="AXK41584.1"/>
    </source>
</evidence>
<proteinExistence type="inferred from homology"/>
<dbReference type="SUPFAM" id="SSF53613">
    <property type="entry name" value="Ribokinase-like"/>
    <property type="match status" value="1"/>
</dbReference>
<evidence type="ECO:0000256" key="3">
    <source>
        <dbReference type="ARBA" id="ARBA00022741"/>
    </source>
</evidence>
<accession>A0A345YCD2</accession>
<dbReference type="Gene3D" id="3.40.1190.20">
    <property type="match status" value="1"/>
</dbReference>
<evidence type="ECO:0000256" key="2">
    <source>
        <dbReference type="ARBA" id="ARBA00022679"/>
    </source>
</evidence>
<evidence type="ECO:0000256" key="4">
    <source>
        <dbReference type="ARBA" id="ARBA00022777"/>
    </source>
</evidence>
<feature type="domain" description="Carbohydrate kinase PfkB" evidence="7">
    <location>
        <begin position="13"/>
        <end position="294"/>
    </location>
</feature>
<dbReference type="InterPro" id="IPR011611">
    <property type="entry name" value="PfkB_dom"/>
</dbReference>
<dbReference type="GO" id="GO:0003872">
    <property type="term" value="F:6-phosphofructokinase activity"/>
    <property type="evidence" value="ECO:0007669"/>
    <property type="project" value="TreeGrafter"/>
</dbReference>
<dbReference type="InterPro" id="IPR029056">
    <property type="entry name" value="Ribokinase-like"/>
</dbReference>
<dbReference type="KEGG" id="err:DVR09_03895"/>
<keyword evidence="3" id="KW-0547">Nucleotide-binding</keyword>
<dbReference type="OrthoDB" id="9801219at2"/>